<evidence type="ECO:0000256" key="2">
    <source>
        <dbReference type="ARBA" id="ARBA00010912"/>
    </source>
</evidence>
<dbReference type="GO" id="GO:1990817">
    <property type="term" value="F:poly(A) RNA polymerase activity"/>
    <property type="evidence" value="ECO:0007669"/>
    <property type="project" value="UniProtKB-EC"/>
</dbReference>
<dbReference type="PANTHER" id="PTHR10682">
    <property type="entry name" value="POLY A POLYMERASE"/>
    <property type="match status" value="1"/>
</dbReference>
<dbReference type="SUPFAM" id="SSF81631">
    <property type="entry name" value="PAP/OAS1 substrate-binding domain"/>
    <property type="match status" value="1"/>
</dbReference>
<evidence type="ECO:0000313" key="11">
    <source>
        <dbReference type="Proteomes" id="UP000050741"/>
    </source>
</evidence>
<comment type="subcellular location">
    <subcellularLocation>
        <location evidence="1">Nucleus</location>
    </subcellularLocation>
</comment>
<name>A0A183CC64_GLOPA</name>
<protein>
    <recommendedName>
        <fullName evidence="3">polynucleotide adenylyltransferase</fullName>
        <ecNumber evidence="3">2.7.7.19</ecNumber>
    </recommendedName>
</protein>
<proteinExistence type="inferred from homology"/>
<evidence type="ECO:0000256" key="9">
    <source>
        <dbReference type="ARBA" id="ARBA00048830"/>
    </source>
</evidence>
<evidence type="ECO:0000256" key="5">
    <source>
        <dbReference type="ARBA" id="ARBA00022679"/>
    </source>
</evidence>
<comment type="similarity">
    <text evidence="2">Belongs to the poly(A) polymerase family.</text>
</comment>
<feature type="domain" description="Poly(A) polymerase central" evidence="10">
    <location>
        <begin position="472"/>
        <end position="611"/>
    </location>
</feature>
<evidence type="ECO:0000256" key="8">
    <source>
        <dbReference type="ARBA" id="ARBA00023242"/>
    </source>
</evidence>
<keyword evidence="4" id="KW-0507">mRNA processing</keyword>
<dbReference type="Gene3D" id="1.10.1410.10">
    <property type="match status" value="1"/>
</dbReference>
<dbReference type="GO" id="GO:0006397">
    <property type="term" value="P:mRNA processing"/>
    <property type="evidence" value="ECO:0007669"/>
    <property type="project" value="UniProtKB-KW"/>
</dbReference>
<dbReference type="PANTHER" id="PTHR10682:SF10">
    <property type="entry name" value="POLYNUCLEOTIDE ADENYLYLTRANSFERASE"/>
    <property type="match status" value="1"/>
</dbReference>
<reference evidence="12" key="2">
    <citation type="submission" date="2016-06" db="UniProtKB">
        <authorList>
            <consortium name="WormBaseParasite"/>
        </authorList>
    </citation>
    <scope>IDENTIFICATION</scope>
</reference>
<evidence type="ECO:0000259" key="10">
    <source>
        <dbReference type="Pfam" id="PF04928"/>
    </source>
</evidence>
<dbReference type="InterPro" id="IPR045292">
    <property type="entry name" value="Complex1_LYR_NDUFB9_LYRM3"/>
</dbReference>
<evidence type="ECO:0000313" key="12">
    <source>
        <dbReference type="WBParaSite" id="GPLIN_001046500"/>
    </source>
</evidence>
<organism evidence="11 12">
    <name type="scientific">Globodera pallida</name>
    <name type="common">Potato cyst nematode worm</name>
    <name type="synonym">Heterodera pallida</name>
    <dbReference type="NCBI Taxonomy" id="36090"/>
    <lineage>
        <taxon>Eukaryota</taxon>
        <taxon>Metazoa</taxon>
        <taxon>Ecdysozoa</taxon>
        <taxon>Nematoda</taxon>
        <taxon>Chromadorea</taxon>
        <taxon>Rhabditida</taxon>
        <taxon>Tylenchina</taxon>
        <taxon>Tylenchomorpha</taxon>
        <taxon>Tylenchoidea</taxon>
        <taxon>Heteroderidae</taxon>
        <taxon>Heteroderinae</taxon>
        <taxon>Globodera</taxon>
    </lineage>
</organism>
<evidence type="ECO:0000256" key="1">
    <source>
        <dbReference type="ARBA" id="ARBA00004123"/>
    </source>
</evidence>
<keyword evidence="8" id="KW-0539">Nucleus</keyword>
<dbReference type="AlphaFoldDB" id="A0A183CC64"/>
<dbReference type="Proteomes" id="UP000050741">
    <property type="component" value="Unassembled WGS sequence"/>
</dbReference>
<comment type="catalytic activity">
    <reaction evidence="9">
        <text>RNA(n) + ATP = RNA(n)-3'-adenine ribonucleotide + diphosphate</text>
        <dbReference type="Rhea" id="RHEA:11332"/>
        <dbReference type="Rhea" id="RHEA-COMP:14527"/>
        <dbReference type="Rhea" id="RHEA-COMP:17347"/>
        <dbReference type="ChEBI" id="CHEBI:30616"/>
        <dbReference type="ChEBI" id="CHEBI:33019"/>
        <dbReference type="ChEBI" id="CHEBI:140395"/>
        <dbReference type="ChEBI" id="CHEBI:173115"/>
        <dbReference type="EC" id="2.7.7.19"/>
    </reaction>
</comment>
<keyword evidence="11" id="KW-1185">Reference proteome</keyword>
<accession>A0A183CC64</accession>
<evidence type="ECO:0000256" key="3">
    <source>
        <dbReference type="ARBA" id="ARBA00012388"/>
    </source>
</evidence>
<dbReference type="WBParaSite" id="GPLIN_001046500">
    <property type="protein sequence ID" value="GPLIN_001046500"/>
    <property type="gene ID" value="GPLIN_001046500"/>
</dbReference>
<keyword evidence="6" id="KW-0547">Nucleotide-binding</keyword>
<evidence type="ECO:0000256" key="4">
    <source>
        <dbReference type="ARBA" id="ARBA00022664"/>
    </source>
</evidence>
<dbReference type="GO" id="GO:0005524">
    <property type="term" value="F:ATP binding"/>
    <property type="evidence" value="ECO:0007669"/>
    <property type="project" value="UniProtKB-KW"/>
</dbReference>
<dbReference type="CDD" id="cd20263">
    <property type="entry name" value="Complex1_LYR_NDUFB9_LYRM3"/>
    <property type="match status" value="1"/>
</dbReference>
<evidence type="ECO:0000256" key="7">
    <source>
        <dbReference type="ARBA" id="ARBA00022840"/>
    </source>
</evidence>
<reference evidence="11" key="1">
    <citation type="submission" date="2014-05" db="EMBL/GenBank/DDBJ databases">
        <title>The genome and life-stage specific transcriptomes of Globodera pallida elucidate key aspects of plant parasitism by a cyst nematode.</title>
        <authorList>
            <person name="Cotton J.A."/>
            <person name="Lilley C.J."/>
            <person name="Jones L.M."/>
            <person name="Kikuchi T."/>
            <person name="Reid A.J."/>
            <person name="Thorpe P."/>
            <person name="Tsai I.J."/>
            <person name="Beasley H."/>
            <person name="Blok V."/>
            <person name="Cock P.J.A."/>
            <person name="Van den Akker S.E."/>
            <person name="Holroyd N."/>
            <person name="Hunt M."/>
            <person name="Mantelin S."/>
            <person name="Naghra H."/>
            <person name="Pain A."/>
            <person name="Palomares-Rius J.E."/>
            <person name="Zarowiecki M."/>
            <person name="Berriman M."/>
            <person name="Jones J.T."/>
            <person name="Urwin P.E."/>
        </authorList>
    </citation>
    <scope>NUCLEOTIDE SEQUENCE [LARGE SCALE GENOMIC DNA]</scope>
    <source>
        <strain evidence="11">Lindley</strain>
    </source>
</reference>
<dbReference type="Pfam" id="PF04928">
    <property type="entry name" value="PAP_central"/>
    <property type="match status" value="1"/>
</dbReference>
<dbReference type="EC" id="2.7.7.19" evidence="3"/>
<keyword evidence="5" id="KW-0808">Transferase</keyword>
<sequence>MAFLRESFIWALTVGRSRLGAHVWALTFGRRVRLGAHVWALTLCRTQTGSKLIQMVIASLDAPAWFFTKALSHRQKVMRLYKRCLREVQAWKAADFLECRYECVLMRARFDANFDMRLAQYLLADGCRQLWLNRQPGGTMRYTTFVEEPQFLADKLFAVQNNLDELAAFGPSTSTDCLEKAMEMLTNVKMRRVGKDIDDQVENIPALINHQKDDDVIRITQFGSYKMKTFKNVLIQLHTHMEMLLKKVGTMNIMLKQQQIGNPIICESSQYNLIRTNPANRQNDGHLSNGIVQFITPFCAGEEKNSMIDQIKGQIASVLKKWDPIGLGFVDGEFKRSNKFWAAKIKGSDPSNRFGYPDGFDPDDTRTVLRPYAAGESDTTLYSTLKKDLIGAKLSWIAGKVPLIRIEFGPVELDLLLVPVPIKYLTEKEAAAAKLESDQVIKDICNVKGIYSLAGYRSGKFQLSLVNDKQLFANFLKSIKVWAKNRLIYSGIFGYFNGATLSVMATKICALFPFAPLAYLLYQFFQIYSKWNWPADAVLLDKLSKVSLNVLVNGWPPKFGESSMTVITPKFPEQNAAFNVNKFTLRTIAEEMNFANQILSENGQKWARIFEEVKYAEEFAHFAIILCADVDAQRYATNCGFYRTKIRRNLFEWATATNVSPMLAHYQIIPQSEEKTICNISKNKTPTFKFAANCTFWICCCCELIVRPERFCGCKVPFAPPNAFLHWSLWSERVKESERILLIDLKSNFMNISTNPTIETLEMFINRNPRPEFG</sequence>
<evidence type="ECO:0000256" key="6">
    <source>
        <dbReference type="ARBA" id="ARBA00022741"/>
    </source>
</evidence>
<dbReference type="InterPro" id="IPR007012">
    <property type="entry name" value="PolA_pol_cen_dom"/>
</dbReference>
<dbReference type="GO" id="GO:0005634">
    <property type="term" value="C:nucleus"/>
    <property type="evidence" value="ECO:0007669"/>
    <property type="project" value="UniProtKB-SubCell"/>
</dbReference>
<keyword evidence="7" id="KW-0067">ATP-binding</keyword>